<feature type="transmembrane region" description="Helical" evidence="1">
    <location>
        <begin position="77"/>
        <end position="97"/>
    </location>
</feature>
<dbReference type="Proteomes" id="UP001209276">
    <property type="component" value="Unassembled WGS sequence"/>
</dbReference>
<keyword evidence="1" id="KW-1133">Transmembrane helix</keyword>
<keyword evidence="1" id="KW-0812">Transmembrane</keyword>
<dbReference type="Proteomes" id="UP000315377">
    <property type="component" value="Chromosome"/>
</dbReference>
<reference evidence="2 5" key="2">
    <citation type="submission" date="2022-05" db="EMBL/GenBank/DDBJ databases">
        <title>Genome Sequencing of Bee-Associated Microbes.</title>
        <authorList>
            <person name="Dunlap C."/>
        </authorList>
    </citation>
    <scope>NUCLEOTIDE SEQUENCE [LARGE SCALE GENOMIC DNA]</scope>
    <source>
        <strain evidence="2 5">NRRL B-14613</strain>
    </source>
</reference>
<feature type="transmembrane region" description="Helical" evidence="1">
    <location>
        <begin position="48"/>
        <end position="65"/>
    </location>
</feature>
<sequence length="210" mass="24203">MRIALKIFLVLISIGLGVISCGLGLNILMSFREPGFIVYNPGPRGIQIFLLSMIIIGYSILLFLLHRNKKNSEIAMIALYTFIISIIVTPVIIIYSADISRFFRTPPSHKTQMSIQKEIQKIIQENDLPYILDSKESKNQTKNEYTRTVILLRKKTGDKIQQKEVDLVIKNSRSSKLRLTFYDKNQQEHVTVILGKDRSIYYCDPIEFCK</sequence>
<dbReference type="RefSeq" id="WP_087440884.1">
    <property type="nucleotide sequence ID" value="NZ_CABMNB010000010.1"/>
</dbReference>
<dbReference type="GeneID" id="76998835"/>
<name>A0AAP9DXC4_PANTH</name>
<gene>
    <name evidence="3" type="ORF">FLT43_23020</name>
    <name evidence="2" type="ORF">M5W83_00325</name>
</gene>
<keyword evidence="5" id="KW-1185">Reference proteome</keyword>
<organism evidence="3 4">
    <name type="scientific">Paenibacillus thiaminolyticus</name>
    <name type="common">Bacillus thiaminolyticus</name>
    <dbReference type="NCBI Taxonomy" id="49283"/>
    <lineage>
        <taxon>Bacteria</taxon>
        <taxon>Bacillati</taxon>
        <taxon>Bacillota</taxon>
        <taxon>Bacilli</taxon>
        <taxon>Bacillales</taxon>
        <taxon>Paenibacillaceae</taxon>
        <taxon>Paenibacillus</taxon>
    </lineage>
</organism>
<reference evidence="3 4" key="1">
    <citation type="submission" date="2019-07" db="EMBL/GenBank/DDBJ databases">
        <title>Paenibacillus thiaminolyticus NRRL B-4156.</title>
        <authorList>
            <person name="Hehnly C."/>
            <person name="Zhang L."/>
        </authorList>
    </citation>
    <scope>NUCLEOTIDE SEQUENCE [LARGE SCALE GENOMIC DNA]</scope>
    <source>
        <strain evidence="3 4">NRRL B-4156</strain>
    </source>
</reference>
<evidence type="ECO:0000313" key="4">
    <source>
        <dbReference type="Proteomes" id="UP000315377"/>
    </source>
</evidence>
<dbReference type="EMBL" id="JAMDMM010000003">
    <property type="protein sequence ID" value="MCY9605623.1"/>
    <property type="molecule type" value="Genomic_DNA"/>
</dbReference>
<dbReference type="AlphaFoldDB" id="A0AAP9DXC4"/>
<evidence type="ECO:0000313" key="5">
    <source>
        <dbReference type="Proteomes" id="UP001209276"/>
    </source>
</evidence>
<keyword evidence="1" id="KW-0472">Membrane</keyword>
<evidence type="ECO:0000313" key="3">
    <source>
        <dbReference type="EMBL" id="QDM46017.1"/>
    </source>
</evidence>
<feature type="transmembrane region" description="Helical" evidence="1">
    <location>
        <begin position="7"/>
        <end position="28"/>
    </location>
</feature>
<dbReference type="PROSITE" id="PS51257">
    <property type="entry name" value="PROKAR_LIPOPROTEIN"/>
    <property type="match status" value="1"/>
</dbReference>
<evidence type="ECO:0000313" key="2">
    <source>
        <dbReference type="EMBL" id="MCY9605623.1"/>
    </source>
</evidence>
<protein>
    <submittedName>
        <fullName evidence="3">Uncharacterized protein</fullName>
    </submittedName>
</protein>
<evidence type="ECO:0000256" key="1">
    <source>
        <dbReference type="SAM" id="Phobius"/>
    </source>
</evidence>
<proteinExistence type="predicted"/>
<dbReference type="EMBL" id="CP041405">
    <property type="protein sequence ID" value="QDM46017.1"/>
    <property type="molecule type" value="Genomic_DNA"/>
</dbReference>
<accession>A0AAP9DXC4</accession>